<dbReference type="Gene3D" id="3.40.630.30">
    <property type="match status" value="1"/>
</dbReference>
<sequence>MTRTVTMRPIRPSDYETVVQLDRALYPLPDEIGATPAVLAKWYARHPELGMIYEETCENESSSPATTAAIGSSAPNRIVAVCCFIPLCHTTWLDLISGKTTEREAALQEQPNSPTANEGDLGLHLYHVEVVDRTAFAAVYKDCAFYNVWLDDLRKVLEQKCLRMTGFSALAVSLAGAGLVHKKLGVPSAKQLFHHYPQVGSVPPAQQEDTSTVMVLQKGTITPVEVPACNQCIDTGILEPCEHLKLHSSVQELLASGCTIAGQEIMFAATAVCKDRLCPDLRKLMQAPIE</sequence>
<dbReference type="InParanoid" id="A0A0D2WU39"/>
<evidence type="ECO:0000313" key="1">
    <source>
        <dbReference type="EMBL" id="KJE96090.1"/>
    </source>
</evidence>
<dbReference type="OrthoDB" id="4735138at2759"/>
<dbReference type="Proteomes" id="UP000008743">
    <property type="component" value="Unassembled WGS sequence"/>
</dbReference>
<dbReference type="EMBL" id="KE346370">
    <property type="protein sequence ID" value="KJE96090.1"/>
    <property type="molecule type" value="Genomic_DNA"/>
</dbReference>
<reference evidence="2" key="1">
    <citation type="submission" date="2011-02" db="EMBL/GenBank/DDBJ databases">
        <title>The Genome Sequence of Capsaspora owczarzaki ATCC 30864.</title>
        <authorList>
            <person name="Russ C."/>
            <person name="Cuomo C."/>
            <person name="Burger G."/>
            <person name="Gray M.W."/>
            <person name="Holland P.W.H."/>
            <person name="King N."/>
            <person name="Lang F.B.F."/>
            <person name="Roger A.J."/>
            <person name="Ruiz-Trillo I."/>
            <person name="Young S.K."/>
            <person name="Zeng Q."/>
            <person name="Gargeya S."/>
            <person name="Alvarado L."/>
            <person name="Berlin A."/>
            <person name="Chapman S.B."/>
            <person name="Chen Z."/>
            <person name="Freedman E."/>
            <person name="Gellesch M."/>
            <person name="Goldberg J."/>
            <person name="Griggs A."/>
            <person name="Gujja S."/>
            <person name="Heilman E."/>
            <person name="Heiman D."/>
            <person name="Howarth C."/>
            <person name="Mehta T."/>
            <person name="Neiman D."/>
            <person name="Pearson M."/>
            <person name="Roberts A."/>
            <person name="Saif S."/>
            <person name="Shea T."/>
            <person name="Shenoy N."/>
            <person name="Sisk P."/>
            <person name="Stolte C."/>
            <person name="Sykes S."/>
            <person name="White J."/>
            <person name="Yandava C."/>
            <person name="Haas B."/>
            <person name="Nusbaum C."/>
            <person name="Birren B."/>
        </authorList>
    </citation>
    <scope>NUCLEOTIDE SEQUENCE</scope>
    <source>
        <strain evidence="2">ATCC 30864</strain>
    </source>
</reference>
<organism evidence="1 2">
    <name type="scientific">Capsaspora owczarzaki (strain ATCC 30864)</name>
    <dbReference type="NCBI Taxonomy" id="595528"/>
    <lineage>
        <taxon>Eukaryota</taxon>
        <taxon>Filasterea</taxon>
        <taxon>Capsaspora</taxon>
    </lineage>
</organism>
<name>A0A0D2WU39_CAPO3</name>
<evidence type="ECO:0000313" key="2">
    <source>
        <dbReference type="Proteomes" id="UP000008743"/>
    </source>
</evidence>
<gene>
    <name evidence="1" type="ORF">CAOG_006459</name>
</gene>
<proteinExistence type="predicted"/>
<keyword evidence="2" id="KW-1185">Reference proteome</keyword>
<protein>
    <submittedName>
        <fullName evidence="1">Uncharacterized protein</fullName>
    </submittedName>
</protein>
<accession>A0A0D2WU39</accession>
<dbReference type="AlphaFoldDB" id="A0A0D2WU39"/>